<keyword evidence="5" id="KW-0119">Carbohydrate metabolism</keyword>
<comment type="similarity">
    <text evidence="1">Belongs to the glycosyl hydrolase 43 family.</text>
</comment>
<evidence type="ECO:0000313" key="12">
    <source>
        <dbReference type="Proteomes" id="UP000181870"/>
    </source>
</evidence>
<dbReference type="PANTHER" id="PTHR43772:SF2">
    <property type="entry name" value="PUTATIVE (AFU_ORTHOLOGUE AFUA_2G04480)-RELATED"/>
    <property type="match status" value="1"/>
</dbReference>
<dbReference type="GO" id="GO:0030246">
    <property type="term" value="F:carbohydrate binding"/>
    <property type="evidence" value="ECO:0007669"/>
    <property type="project" value="InterPro"/>
</dbReference>
<dbReference type="InterPro" id="IPR006710">
    <property type="entry name" value="Glyco_hydro_43"/>
</dbReference>
<name>A0A1G8CP54_BACOV</name>
<dbReference type="GO" id="GO:0045493">
    <property type="term" value="P:xylan catabolic process"/>
    <property type="evidence" value="ECO:0007669"/>
    <property type="project" value="UniProtKB-KW"/>
</dbReference>
<evidence type="ECO:0000256" key="2">
    <source>
        <dbReference type="ARBA" id="ARBA00022651"/>
    </source>
</evidence>
<dbReference type="RefSeq" id="WP_074636216.1">
    <property type="nucleotide sequence ID" value="NZ_FNDO01000006.1"/>
</dbReference>
<dbReference type="CDD" id="cd04080">
    <property type="entry name" value="CBM6_cellulase-like"/>
    <property type="match status" value="3"/>
</dbReference>
<evidence type="ECO:0000256" key="8">
    <source>
        <dbReference type="PIRSR" id="PIRSR606710-2"/>
    </source>
</evidence>
<dbReference type="Pfam" id="PF03422">
    <property type="entry name" value="CBM_6"/>
    <property type="match status" value="3"/>
</dbReference>
<dbReference type="PROSITE" id="PS51257">
    <property type="entry name" value="PROKAR_LIPOPROTEIN"/>
    <property type="match status" value="1"/>
</dbReference>
<evidence type="ECO:0000256" key="7">
    <source>
        <dbReference type="PIRSR" id="PIRSR606710-1"/>
    </source>
</evidence>
<dbReference type="AlphaFoldDB" id="A0A1G8CP54"/>
<keyword evidence="6" id="KW-0326">Glycosidase</keyword>
<evidence type="ECO:0000259" key="10">
    <source>
        <dbReference type="PROSITE" id="PS51175"/>
    </source>
</evidence>
<feature type="domain" description="CBM6" evidence="10">
    <location>
        <begin position="574"/>
        <end position="704"/>
    </location>
</feature>
<evidence type="ECO:0000256" key="1">
    <source>
        <dbReference type="ARBA" id="ARBA00009865"/>
    </source>
</evidence>
<proteinExistence type="inferred from homology"/>
<feature type="active site" description="Proton donor" evidence="7">
    <location>
        <position position="454"/>
    </location>
</feature>
<feature type="domain" description="CBM6" evidence="10">
    <location>
        <begin position="91"/>
        <end position="230"/>
    </location>
</feature>
<organism evidence="11 12">
    <name type="scientific">Bacteroides ovatus</name>
    <dbReference type="NCBI Taxonomy" id="28116"/>
    <lineage>
        <taxon>Bacteria</taxon>
        <taxon>Pseudomonadati</taxon>
        <taxon>Bacteroidota</taxon>
        <taxon>Bacteroidia</taxon>
        <taxon>Bacteroidales</taxon>
        <taxon>Bacteroidaceae</taxon>
        <taxon>Bacteroides</taxon>
    </lineage>
</organism>
<keyword evidence="2" id="KW-0858">Xylan degradation</keyword>
<dbReference type="SMART" id="SM00606">
    <property type="entry name" value="CBD_IV"/>
    <property type="match status" value="3"/>
</dbReference>
<keyword evidence="3 9" id="KW-0732">Signal</keyword>
<dbReference type="PANTHER" id="PTHR43772">
    <property type="entry name" value="ENDO-1,4-BETA-XYLANASE"/>
    <property type="match status" value="1"/>
</dbReference>
<dbReference type="GO" id="GO:0004553">
    <property type="term" value="F:hydrolase activity, hydrolyzing O-glycosyl compounds"/>
    <property type="evidence" value="ECO:0007669"/>
    <property type="project" value="InterPro"/>
</dbReference>
<dbReference type="InterPro" id="IPR005084">
    <property type="entry name" value="CBM6"/>
</dbReference>
<dbReference type="Pfam" id="PF04616">
    <property type="entry name" value="Glyco_hydro_43"/>
    <property type="match status" value="1"/>
</dbReference>
<dbReference type="InterPro" id="IPR006584">
    <property type="entry name" value="Cellulose-bd_IV"/>
</dbReference>
<dbReference type="EMBL" id="FNDO01000006">
    <property type="protein sequence ID" value="SDH47235.1"/>
    <property type="molecule type" value="Genomic_DNA"/>
</dbReference>
<dbReference type="Proteomes" id="UP000181870">
    <property type="component" value="Unassembled WGS sequence"/>
</dbReference>
<feature type="site" description="Important for catalytic activity, responsible for pKa modulation of the active site Glu and correct orientation of both the proton donor and substrate" evidence="8">
    <location>
        <position position="402"/>
    </location>
</feature>
<evidence type="ECO:0000256" key="3">
    <source>
        <dbReference type="ARBA" id="ARBA00022729"/>
    </source>
</evidence>
<reference evidence="11 12" key="1">
    <citation type="submission" date="2016-10" db="EMBL/GenBank/DDBJ databases">
        <authorList>
            <person name="de Groot N.N."/>
        </authorList>
    </citation>
    <scope>NUCLEOTIDE SEQUENCE [LARGE SCALE GENOMIC DNA]</scope>
    <source>
        <strain evidence="11 12">NLAE-zl-C57</strain>
    </source>
</reference>
<dbReference type="InterPro" id="IPR023296">
    <property type="entry name" value="Glyco_hydro_beta-prop_sf"/>
</dbReference>
<dbReference type="SUPFAM" id="SSF75005">
    <property type="entry name" value="Arabinanase/levansucrase/invertase"/>
    <property type="match status" value="1"/>
</dbReference>
<evidence type="ECO:0000313" key="11">
    <source>
        <dbReference type="EMBL" id="SDH47235.1"/>
    </source>
</evidence>
<evidence type="ECO:0000256" key="5">
    <source>
        <dbReference type="ARBA" id="ARBA00023277"/>
    </source>
</evidence>
<dbReference type="InterPro" id="IPR052176">
    <property type="entry name" value="Glycosyl_Hydrlase_43_Enz"/>
</dbReference>
<dbReference type="Gene3D" id="2.60.120.260">
    <property type="entry name" value="Galactose-binding domain-like"/>
    <property type="match status" value="3"/>
</dbReference>
<evidence type="ECO:0000256" key="4">
    <source>
        <dbReference type="ARBA" id="ARBA00022801"/>
    </source>
</evidence>
<dbReference type="CDD" id="cd08990">
    <property type="entry name" value="GH43_AXH_like"/>
    <property type="match status" value="1"/>
</dbReference>
<protein>
    <submittedName>
        <fullName evidence="11">Carbohydrate binding module (Family 6)</fullName>
    </submittedName>
</protein>
<evidence type="ECO:0000256" key="9">
    <source>
        <dbReference type="SAM" id="SignalP"/>
    </source>
</evidence>
<feature type="chain" id="PRO_5010175924" evidence="9">
    <location>
        <begin position="23"/>
        <end position="851"/>
    </location>
</feature>
<accession>A0A1G8CP54</accession>
<dbReference type="InterPro" id="IPR008979">
    <property type="entry name" value="Galactose-bd-like_sf"/>
</dbReference>
<evidence type="ECO:0000256" key="6">
    <source>
        <dbReference type="ARBA" id="ARBA00023295"/>
    </source>
</evidence>
<gene>
    <name evidence="11" type="ORF">SAMN05192582_100679</name>
</gene>
<keyword evidence="2" id="KW-0624">Polysaccharide degradation</keyword>
<dbReference type="PROSITE" id="PS51175">
    <property type="entry name" value="CBM6"/>
    <property type="match status" value="3"/>
</dbReference>
<feature type="domain" description="CBM6" evidence="10">
    <location>
        <begin position="712"/>
        <end position="847"/>
    </location>
</feature>
<feature type="signal peptide" evidence="9">
    <location>
        <begin position="1"/>
        <end position="22"/>
    </location>
</feature>
<keyword evidence="4" id="KW-0378">Hydrolase</keyword>
<sequence length="851" mass="95002">MKNKWMAYRNYCRIVLAYSLLAVVSCSKDKPFTPEETGGGIIDEQSGQPLVEINYEDDIDPEEFRNNYQGIPFKKDEAGNSQAIVSGSNPTTIEAEDFDDCTEPDIAFHFKESNRSNNYRTEQRVAISSHGNGGYHIGNVSSGDWLRYTLNVTEAGAYSIESFCVTGSGRVNFYFTVDGKSAGQIVDAPEGDWGDYTQSVTVTDVQLSEGKHILTWNAGNSMNIDRFKLTRTGEYTGASLDNSLFQYPITKYFEGNPLFVDFLSPMHENAFTGPFYSADPSAHVWEDGRLYVYASHDVDPPASCANMDRYHVFSTADMKNWTDHGEIMNSATVRKMFGTTSTGKMWAPDCAYNKENKTYYFYFPHKIGDREEDWRIFVATSKEPAANFRLQGYIEGVPPTIDPCIFVDDDGQPYIYTSGGGHGLWAGKLRKDDWTKLDGEMLPQDKSGFRDFHEGPWMHKYNGKYYLSHSDNHSGDQGGNQLQYSIGETPLGPWTPCGVYMYPTGESTAHGSIVQFNGQWYAFYHTKDYSRKGALRSVCVDKLEYEPNGHIKVVQTWGTPRSGSPKAIKLEEGATLEAENYNDGGYAAGYFKRPENGSRPQVETGMEEGMTYIKEMKSGEWVCYSIDVKEAGRYSIRCLVKQNYTGGKFRLAINGITRTGDLSLKRKGEWEEVQAFPVELQTGQQVLAIQITGGTIQIDKIIFGTGESRIPGIIQAADYDEGEGAYSFKNGKDGNHKGYREDQGVAISSSNGKVHISNTSPGDWLRYTFSCEEAGTYDIKVYAATPNEGKFALSLDGDDLPERSAKTNGWTDFSGFSASESISLSQGKHYVKLKVVQPLNLEKLEFIKKGN</sequence>
<dbReference type="Gene3D" id="2.115.10.20">
    <property type="entry name" value="Glycosyl hydrolase domain, family 43"/>
    <property type="match status" value="1"/>
</dbReference>
<dbReference type="SUPFAM" id="SSF49785">
    <property type="entry name" value="Galactose-binding domain-like"/>
    <property type="match status" value="3"/>
</dbReference>
<feature type="active site" description="Proton acceptor" evidence="7">
    <location>
        <position position="299"/>
    </location>
</feature>